<dbReference type="PANTHER" id="PTHR45620:SF15">
    <property type="entry name" value="DIURETIC HORMONE 44 RECEPTOR 1-RELATED"/>
    <property type="match status" value="1"/>
</dbReference>
<evidence type="ECO:0000256" key="4">
    <source>
        <dbReference type="ARBA" id="ARBA00023136"/>
    </source>
</evidence>
<feature type="transmembrane region" description="Helical" evidence="5">
    <location>
        <begin position="77"/>
        <end position="96"/>
    </location>
</feature>
<dbReference type="InterPro" id="IPR050332">
    <property type="entry name" value="GPCR_2"/>
</dbReference>
<feature type="domain" description="G-protein coupled receptors family 2 profile 2" evidence="6">
    <location>
        <begin position="42"/>
        <end position="463"/>
    </location>
</feature>
<dbReference type="EMBL" id="UXSR01000628">
    <property type="protein sequence ID" value="VDD77097.1"/>
    <property type="molecule type" value="Genomic_DNA"/>
</dbReference>
<keyword evidence="8" id="KW-1185">Reference proteome</keyword>
<feature type="transmembrane region" description="Helical" evidence="5">
    <location>
        <begin position="108"/>
        <end position="130"/>
    </location>
</feature>
<feature type="transmembrane region" description="Helical" evidence="5">
    <location>
        <begin position="252"/>
        <end position="275"/>
    </location>
</feature>
<dbReference type="PROSITE" id="PS50261">
    <property type="entry name" value="G_PROTEIN_RECEP_F2_4"/>
    <property type="match status" value="1"/>
</dbReference>
<feature type="transmembrane region" description="Helical" evidence="5">
    <location>
        <begin position="384"/>
        <end position="406"/>
    </location>
</feature>
<accession>A0A3P6GD81</accession>
<feature type="transmembrane region" description="Helical" evidence="5">
    <location>
        <begin position="219"/>
        <end position="240"/>
    </location>
</feature>
<evidence type="ECO:0000256" key="5">
    <source>
        <dbReference type="SAM" id="Phobius"/>
    </source>
</evidence>
<evidence type="ECO:0000313" key="7">
    <source>
        <dbReference type="EMBL" id="VDD77097.1"/>
    </source>
</evidence>
<proteinExistence type="predicted"/>
<organism evidence="7 8">
    <name type="scientific">Mesocestoides corti</name>
    <name type="common">Flatworm</name>
    <dbReference type="NCBI Taxonomy" id="53468"/>
    <lineage>
        <taxon>Eukaryota</taxon>
        <taxon>Metazoa</taxon>
        <taxon>Spiralia</taxon>
        <taxon>Lophotrochozoa</taxon>
        <taxon>Platyhelminthes</taxon>
        <taxon>Cestoda</taxon>
        <taxon>Eucestoda</taxon>
        <taxon>Cyclophyllidea</taxon>
        <taxon>Mesocestoididae</taxon>
        <taxon>Mesocestoides</taxon>
    </lineage>
</organism>
<dbReference type="OrthoDB" id="6022368at2759"/>
<reference evidence="7 8" key="1">
    <citation type="submission" date="2018-10" db="EMBL/GenBank/DDBJ databases">
        <authorList>
            <consortium name="Pathogen Informatics"/>
        </authorList>
    </citation>
    <scope>NUCLEOTIDE SEQUENCE [LARGE SCALE GENOMIC DNA]</scope>
</reference>
<feature type="transmembrane region" description="Helical" evidence="5">
    <location>
        <begin position="439"/>
        <end position="462"/>
    </location>
</feature>
<dbReference type="Proteomes" id="UP000267029">
    <property type="component" value="Unassembled WGS sequence"/>
</dbReference>
<dbReference type="PANTHER" id="PTHR45620">
    <property type="entry name" value="PDF RECEPTOR-LIKE PROTEIN-RELATED"/>
    <property type="match status" value="1"/>
</dbReference>
<dbReference type="InterPro" id="IPR000832">
    <property type="entry name" value="GPCR_2_secretin-like"/>
</dbReference>
<dbReference type="AlphaFoldDB" id="A0A3P6GD81"/>
<sequence length="506" mass="56861">MPFFEANATRTCHLGGVWDNRTDYGACVLADAISEAEGTVYLQAIFCTGYCFSLLGLVLSLFILLRYKSLHCLRNHIHVHLMVTLVIRVVAWLTLYGTTKIDSLPLMYLYNATTSVQACASLAMLCWMFIEGAHLLKIIYWTYGLHQIRLWHYALFGWGRIDFALDNVQFDGVDVLRSRVFQGGILCVPAILVSIWTAINAVHNPSTRWIEQSQDFYLISLPSLVILAVSHLLLTHISMIRCSLTSQDFTQCVASYSFVFQCNTLVLISIIYTLLFRLKAPKVSPSNGAATGVTRRRNRSASSQMLSIGLTTPRLDVSTDTAPTSSCDPHHRLSLEMANGRIVGGSSDRKPAPPVRSPFAFARNVYKPKFRLPARFNRAEFMCVMRLIVVCCLVCLEHCLIALFSCCRRSLKACLMLVPLLGIPQVIFIVPYHASVVRIFTYINAIVTSTQGFWVALIFCFLNEEVRLLLRNSFQNVILQMALRKATHNAQRRRHSPQANLPALGV</sequence>
<feature type="transmembrane region" description="Helical" evidence="5">
    <location>
        <begin position="180"/>
        <end position="199"/>
    </location>
</feature>
<evidence type="ECO:0000256" key="1">
    <source>
        <dbReference type="ARBA" id="ARBA00004141"/>
    </source>
</evidence>
<feature type="transmembrane region" description="Helical" evidence="5">
    <location>
        <begin position="40"/>
        <end position="65"/>
    </location>
</feature>
<evidence type="ECO:0000313" key="8">
    <source>
        <dbReference type="Proteomes" id="UP000267029"/>
    </source>
</evidence>
<dbReference type="PRINTS" id="PR00249">
    <property type="entry name" value="GPCRSECRETIN"/>
</dbReference>
<dbReference type="InterPro" id="IPR017981">
    <property type="entry name" value="GPCR_2-like_7TM"/>
</dbReference>
<dbReference type="GO" id="GO:0008528">
    <property type="term" value="F:G protein-coupled peptide receptor activity"/>
    <property type="evidence" value="ECO:0007669"/>
    <property type="project" value="TreeGrafter"/>
</dbReference>
<dbReference type="Pfam" id="PF00002">
    <property type="entry name" value="7tm_2"/>
    <property type="match status" value="2"/>
</dbReference>
<dbReference type="GO" id="GO:0007188">
    <property type="term" value="P:adenylate cyclase-modulating G protein-coupled receptor signaling pathway"/>
    <property type="evidence" value="ECO:0007669"/>
    <property type="project" value="TreeGrafter"/>
</dbReference>
<protein>
    <recommendedName>
        <fullName evidence="6">G-protein coupled receptors family 2 profile 2 domain-containing protein</fullName>
    </recommendedName>
</protein>
<comment type="subcellular location">
    <subcellularLocation>
        <location evidence="1">Membrane</location>
        <topology evidence="1">Multi-pass membrane protein</topology>
    </subcellularLocation>
</comment>
<keyword evidence="4 5" id="KW-0472">Membrane</keyword>
<dbReference type="Gene3D" id="1.20.1070.10">
    <property type="entry name" value="Rhodopsin 7-helix transmembrane proteins"/>
    <property type="match status" value="2"/>
</dbReference>
<evidence type="ECO:0000256" key="3">
    <source>
        <dbReference type="ARBA" id="ARBA00022989"/>
    </source>
</evidence>
<name>A0A3P6GD81_MESCO</name>
<dbReference type="GO" id="GO:0017046">
    <property type="term" value="F:peptide hormone binding"/>
    <property type="evidence" value="ECO:0007669"/>
    <property type="project" value="TreeGrafter"/>
</dbReference>
<evidence type="ECO:0000259" key="6">
    <source>
        <dbReference type="PROSITE" id="PS50261"/>
    </source>
</evidence>
<keyword evidence="3 5" id="KW-1133">Transmembrane helix</keyword>
<dbReference type="GO" id="GO:0007166">
    <property type="term" value="P:cell surface receptor signaling pathway"/>
    <property type="evidence" value="ECO:0007669"/>
    <property type="project" value="InterPro"/>
</dbReference>
<dbReference type="GO" id="GO:0005886">
    <property type="term" value="C:plasma membrane"/>
    <property type="evidence" value="ECO:0007669"/>
    <property type="project" value="TreeGrafter"/>
</dbReference>
<feature type="transmembrane region" description="Helical" evidence="5">
    <location>
        <begin position="413"/>
        <end position="433"/>
    </location>
</feature>
<dbReference type="STRING" id="53468.A0A3P6GD81"/>
<gene>
    <name evidence="7" type="ORF">MCOS_LOCUS3100</name>
</gene>
<keyword evidence="2 5" id="KW-0812">Transmembrane</keyword>
<evidence type="ECO:0000256" key="2">
    <source>
        <dbReference type="ARBA" id="ARBA00022692"/>
    </source>
</evidence>